<keyword evidence="2" id="KW-1185">Reference proteome</keyword>
<sequence length="160" mass="18768">MIAHITVDEWASPKNTLVKIDDIFVQKYEIECLLQQDGWQDDNKDQGKQQSGSSTLKIYFEEPIISTLFKRIGKLGLRKLEDDTLREYFHKKNVRFKYLTLCAGCTTVMMSKIQEVWVQNSKPYLISLSVKNLQLIVKQDQPIDRETFNLVVRNFDIIYT</sequence>
<reference evidence="1 2" key="1">
    <citation type="submission" date="2012-08" db="EMBL/GenBank/DDBJ databases">
        <title>Oryza genome evolution.</title>
        <authorList>
            <person name="Wing R.A."/>
        </authorList>
    </citation>
    <scope>NUCLEOTIDE SEQUENCE</scope>
</reference>
<reference evidence="1" key="3">
    <citation type="submission" date="2015-04" db="UniProtKB">
        <authorList>
            <consortium name="EnsemblPlants"/>
        </authorList>
    </citation>
    <scope>IDENTIFICATION</scope>
</reference>
<dbReference type="AlphaFoldDB" id="A0A0D9XIA8"/>
<reference evidence="2" key="2">
    <citation type="submission" date="2013-12" db="EMBL/GenBank/DDBJ databases">
        <authorList>
            <person name="Yu Y."/>
            <person name="Lee S."/>
            <person name="de Baynast K."/>
            <person name="Wissotski M."/>
            <person name="Liu L."/>
            <person name="Talag J."/>
            <person name="Goicoechea J."/>
            <person name="Angelova A."/>
            <person name="Jetty R."/>
            <person name="Kudrna D."/>
            <person name="Golser W."/>
            <person name="Rivera L."/>
            <person name="Zhang J."/>
            <person name="Wing R."/>
        </authorList>
    </citation>
    <scope>NUCLEOTIDE SEQUENCE</scope>
</reference>
<protein>
    <submittedName>
        <fullName evidence="1">Uncharacterized protein</fullName>
    </submittedName>
</protein>
<dbReference type="Gramene" id="LPERR10G03240.1">
    <property type="protein sequence ID" value="LPERR10G03240.1"/>
    <property type="gene ID" value="LPERR10G03240"/>
</dbReference>
<evidence type="ECO:0000313" key="2">
    <source>
        <dbReference type="Proteomes" id="UP000032180"/>
    </source>
</evidence>
<dbReference type="EnsemblPlants" id="LPERR10G03240.1">
    <property type="protein sequence ID" value="LPERR10G03240.1"/>
    <property type="gene ID" value="LPERR10G03240"/>
</dbReference>
<name>A0A0D9XIA8_9ORYZ</name>
<dbReference type="HOGENOM" id="CLU_1654667_0_0_1"/>
<dbReference type="Proteomes" id="UP000032180">
    <property type="component" value="Chromosome 10"/>
</dbReference>
<evidence type="ECO:0000313" key="1">
    <source>
        <dbReference type="EnsemblPlants" id="LPERR10G03240.1"/>
    </source>
</evidence>
<accession>A0A0D9XIA8</accession>
<organism evidence="1 2">
    <name type="scientific">Leersia perrieri</name>
    <dbReference type="NCBI Taxonomy" id="77586"/>
    <lineage>
        <taxon>Eukaryota</taxon>
        <taxon>Viridiplantae</taxon>
        <taxon>Streptophyta</taxon>
        <taxon>Embryophyta</taxon>
        <taxon>Tracheophyta</taxon>
        <taxon>Spermatophyta</taxon>
        <taxon>Magnoliopsida</taxon>
        <taxon>Liliopsida</taxon>
        <taxon>Poales</taxon>
        <taxon>Poaceae</taxon>
        <taxon>BOP clade</taxon>
        <taxon>Oryzoideae</taxon>
        <taxon>Oryzeae</taxon>
        <taxon>Oryzinae</taxon>
        <taxon>Leersia</taxon>
    </lineage>
</organism>
<proteinExistence type="predicted"/>